<keyword evidence="7" id="KW-1185">Reference proteome</keyword>
<name>A0A364XYC9_9BACT</name>
<dbReference type="SMART" id="SM00320">
    <property type="entry name" value="WD40"/>
    <property type="match status" value="7"/>
</dbReference>
<keyword evidence="2" id="KW-0677">Repeat</keyword>
<feature type="signal peptide" evidence="4">
    <location>
        <begin position="1"/>
        <end position="21"/>
    </location>
</feature>
<dbReference type="GO" id="GO:0006508">
    <property type="term" value="P:proteolysis"/>
    <property type="evidence" value="ECO:0007669"/>
    <property type="project" value="InterPro"/>
</dbReference>
<dbReference type="AlphaFoldDB" id="A0A364XYC9"/>
<dbReference type="Pfam" id="PF00400">
    <property type="entry name" value="WD40"/>
    <property type="match status" value="4"/>
</dbReference>
<keyword evidence="4" id="KW-0732">Signal</keyword>
<dbReference type="InterPro" id="IPR036322">
    <property type="entry name" value="WD40_repeat_dom_sf"/>
</dbReference>
<dbReference type="SUPFAM" id="SSF50978">
    <property type="entry name" value="WD40 repeat-like"/>
    <property type="match status" value="2"/>
</dbReference>
<dbReference type="InterPro" id="IPR001680">
    <property type="entry name" value="WD40_rpt"/>
</dbReference>
<dbReference type="EMBL" id="QMFY01000011">
    <property type="protein sequence ID" value="RAV99446.1"/>
    <property type="molecule type" value="Genomic_DNA"/>
</dbReference>
<feature type="domain" description="Peptidase C14 caspase" evidence="5">
    <location>
        <begin position="794"/>
        <end position="1030"/>
    </location>
</feature>
<organism evidence="6 7">
    <name type="scientific">Pseudochryseolinea flava</name>
    <dbReference type="NCBI Taxonomy" id="2059302"/>
    <lineage>
        <taxon>Bacteria</taxon>
        <taxon>Pseudomonadati</taxon>
        <taxon>Bacteroidota</taxon>
        <taxon>Cytophagia</taxon>
        <taxon>Cytophagales</taxon>
        <taxon>Fulvivirgaceae</taxon>
        <taxon>Pseudochryseolinea</taxon>
    </lineage>
</organism>
<dbReference type="PROSITE" id="PS00678">
    <property type="entry name" value="WD_REPEATS_1"/>
    <property type="match status" value="1"/>
</dbReference>
<dbReference type="Proteomes" id="UP000251889">
    <property type="component" value="Unassembled WGS sequence"/>
</dbReference>
<dbReference type="PRINTS" id="PR00320">
    <property type="entry name" value="GPROTEINBRPT"/>
</dbReference>
<dbReference type="Pfam" id="PF00656">
    <property type="entry name" value="Peptidase_C14"/>
    <property type="match status" value="1"/>
</dbReference>
<feature type="repeat" description="WD" evidence="3">
    <location>
        <begin position="481"/>
        <end position="522"/>
    </location>
</feature>
<dbReference type="InterPro" id="IPR019775">
    <property type="entry name" value="WD40_repeat_CS"/>
</dbReference>
<dbReference type="CDD" id="cd00200">
    <property type="entry name" value="WD40"/>
    <property type="match status" value="1"/>
</dbReference>
<reference evidence="6 7" key="1">
    <citation type="submission" date="2018-06" db="EMBL/GenBank/DDBJ databases">
        <title>Chryseolinea flavus sp. nov., a member of the phylum Bacteroidetes isolated from soil.</title>
        <authorList>
            <person name="Li Y."/>
            <person name="Wang J."/>
        </authorList>
    </citation>
    <scope>NUCLEOTIDE SEQUENCE [LARGE SCALE GENOMIC DNA]</scope>
    <source>
        <strain evidence="6 7">SDU1-6</strain>
    </source>
</reference>
<evidence type="ECO:0000313" key="7">
    <source>
        <dbReference type="Proteomes" id="UP000251889"/>
    </source>
</evidence>
<dbReference type="Gene3D" id="3.40.50.1460">
    <property type="match status" value="1"/>
</dbReference>
<feature type="repeat" description="WD" evidence="3">
    <location>
        <begin position="30"/>
        <end position="71"/>
    </location>
</feature>
<sequence>MARLNTFFFLILVAISSTAVAQAPRIVINPLGHSAKINNLLFTPDGTRIISVSEDKTIRIWNVDNGEMTKKFESQVGDGSEGVLYASAISPDGKLLAVAGYPVSTEKENYIVLIDIEKGVQVATAVGHSEIITTLAFNKDGRYLASGSADRTVKVWKIENKPALTSVATLTIPSPVACVSFNSINQELAVAHEAKDILIFPLIGLDQGVAKFMPKVLKHHKGVLNKLLYSPDGSYLATSTLMNEMCLWQRNDKGEWHVMVEFKSTPQPTERDERDSEMITSPINALAFSFDSKILIGLNVSGKGFSWSLPKGTLFTNYTAHDNTVFSAAFSPSTSGNYVVASAGGMNNEILLWNPINGLTVRRIKGKGSAIQDLAFGEGLNLYVCREQTANGKPQFKSSFDFASLTVNRNPGALTSTAKTLNKDVVQTAVNVLELPKGKVIEIDPSDRILDYQVMADGNILVASDFALKLFDKNGFLSKEFVGHYGAVRAVAVTGDGKYLASGGEDQSIILWKLDETGYAPSLRKVFADEDWSNFFSSLPIDSLTKEPTKKAWRDVMDFLKTHGNKAYKDLEIAYKSMGEMVIPFATLFLTEDNEWVCWTPRGYFSCSSSGSQYFGWHVNRGINHLADFYAAEQYFEILYRPKEMAKSIVQGKRVEDILRESGERIFDLSKLHRPSVGFFDISVTMRQTDLLRYDKGKFFTQARTIPITIDVYDGGGGIKEIDIYQNDKLIISDTEFKTKGEGQKMSKTYAVEMVNETNEFRVKVVNFQRIESKPDILTIDYTGEAIATSSLHVLAVGINKYQNAAYNLNYARGDAESFVKALENHGKTIFKSVNVVPVYDEDATKDHIVTGFKSIINRAKPEDVFVFYYAGHGTLDEEKNEEYYLVPTDITKLYGDPTQLTAKGISATELKGYLTQLKSQKQIILMDACHSGGALKSLNVRAAAADEKAIVQLARSSGVVMIASSGSKQFATEFEQLKHGVFTYALLEALDGKADNGDKKITVNEIKLYMEERVPDLTKQYGGQAQYPTGYITGNDFPISVMEKK</sequence>
<dbReference type="InterPro" id="IPR029030">
    <property type="entry name" value="Caspase-like_dom_sf"/>
</dbReference>
<feature type="chain" id="PRO_5016686357" description="Peptidase C14 caspase domain-containing protein" evidence="4">
    <location>
        <begin position="22"/>
        <end position="1046"/>
    </location>
</feature>
<evidence type="ECO:0000259" key="5">
    <source>
        <dbReference type="Pfam" id="PF00656"/>
    </source>
</evidence>
<dbReference type="PANTHER" id="PTHR19848">
    <property type="entry name" value="WD40 REPEAT PROTEIN"/>
    <property type="match status" value="1"/>
</dbReference>
<dbReference type="SUPFAM" id="SSF52129">
    <property type="entry name" value="Caspase-like"/>
    <property type="match status" value="1"/>
</dbReference>
<evidence type="ECO:0000256" key="3">
    <source>
        <dbReference type="PROSITE-ProRule" id="PRU00221"/>
    </source>
</evidence>
<dbReference type="InterPro" id="IPR011600">
    <property type="entry name" value="Pept_C14_caspase"/>
</dbReference>
<dbReference type="OrthoDB" id="1492850at2"/>
<proteinExistence type="predicted"/>
<protein>
    <recommendedName>
        <fullName evidence="5">Peptidase C14 caspase domain-containing protein</fullName>
    </recommendedName>
</protein>
<comment type="caution">
    <text evidence="6">The sequence shown here is derived from an EMBL/GenBank/DDBJ whole genome shotgun (WGS) entry which is preliminary data.</text>
</comment>
<dbReference type="GO" id="GO:0004197">
    <property type="term" value="F:cysteine-type endopeptidase activity"/>
    <property type="evidence" value="ECO:0007669"/>
    <property type="project" value="InterPro"/>
</dbReference>
<gene>
    <name evidence="6" type="ORF">DQQ10_19700</name>
</gene>
<dbReference type="Gene3D" id="2.130.10.10">
    <property type="entry name" value="YVTN repeat-like/Quinoprotein amine dehydrogenase"/>
    <property type="match status" value="3"/>
</dbReference>
<evidence type="ECO:0000256" key="4">
    <source>
        <dbReference type="SAM" id="SignalP"/>
    </source>
</evidence>
<keyword evidence="1 3" id="KW-0853">WD repeat</keyword>
<evidence type="ECO:0000313" key="6">
    <source>
        <dbReference type="EMBL" id="RAV99446.1"/>
    </source>
</evidence>
<dbReference type="PROSITE" id="PS50082">
    <property type="entry name" value="WD_REPEATS_2"/>
    <property type="match status" value="3"/>
</dbReference>
<dbReference type="PANTHER" id="PTHR19848:SF8">
    <property type="entry name" value="F-BOX AND WD REPEAT DOMAIN CONTAINING 7"/>
    <property type="match status" value="1"/>
</dbReference>
<dbReference type="PROSITE" id="PS50294">
    <property type="entry name" value="WD_REPEATS_REGION"/>
    <property type="match status" value="3"/>
</dbReference>
<accession>A0A364XYC9</accession>
<evidence type="ECO:0000256" key="2">
    <source>
        <dbReference type="ARBA" id="ARBA00022737"/>
    </source>
</evidence>
<dbReference type="RefSeq" id="WP_112748635.1">
    <property type="nucleotide sequence ID" value="NZ_QMFY01000011.1"/>
</dbReference>
<dbReference type="InterPro" id="IPR015943">
    <property type="entry name" value="WD40/YVTN_repeat-like_dom_sf"/>
</dbReference>
<dbReference type="InterPro" id="IPR020472">
    <property type="entry name" value="WD40_PAC1"/>
</dbReference>
<evidence type="ECO:0000256" key="1">
    <source>
        <dbReference type="ARBA" id="ARBA00022574"/>
    </source>
</evidence>
<feature type="repeat" description="WD" evidence="3">
    <location>
        <begin position="125"/>
        <end position="166"/>
    </location>
</feature>